<comment type="caution">
    <text evidence="2">The sequence shown here is derived from an EMBL/GenBank/DDBJ whole genome shotgun (WGS) entry which is preliminary data.</text>
</comment>
<dbReference type="AlphaFoldDB" id="A0A3E0L9C0"/>
<dbReference type="Pfam" id="PF05685">
    <property type="entry name" value="Uma2"/>
    <property type="match status" value="1"/>
</dbReference>
<dbReference type="Gene3D" id="3.90.1570.10">
    <property type="entry name" value="tt1808, chain A"/>
    <property type="match status" value="1"/>
</dbReference>
<sequence>MTVTFPQSGTILRHNISWQEFEEILAKLGDTRSSRVAYDRGDLEIMTPLPEHEGYKEIIGDLIKDLADELELDYESFGSTTWKKEATLAGSEPDNCFYFENERAVRGRLDIDFAQDPPPDLVLEIDITSKSLDRLPIYARLGVPEIWRYDLGILKIYQLRAGQYQETDISLTFPSISVKGIPSFIVKNIVLGRRKLRQKFRVWVRQKIHQKNNSA</sequence>
<dbReference type="GO" id="GO:0004519">
    <property type="term" value="F:endonuclease activity"/>
    <property type="evidence" value="ECO:0007669"/>
    <property type="project" value="UniProtKB-KW"/>
</dbReference>
<dbReference type="CDD" id="cd06260">
    <property type="entry name" value="DUF820-like"/>
    <property type="match status" value="1"/>
</dbReference>
<dbReference type="PANTHER" id="PTHR47152">
    <property type="entry name" value="SLR2084 PROTEIN-RELATED"/>
    <property type="match status" value="1"/>
</dbReference>
<keyword evidence="2" id="KW-0378">Hydrolase</keyword>
<keyword evidence="2" id="KW-0255">Endonuclease</keyword>
<feature type="domain" description="Putative restriction endonuclease" evidence="1">
    <location>
        <begin position="18"/>
        <end position="182"/>
    </location>
</feature>
<dbReference type="PANTHER" id="PTHR47152:SF1">
    <property type="entry name" value="SLL1186 PROTEIN"/>
    <property type="match status" value="1"/>
</dbReference>
<dbReference type="EMBL" id="QQWC01000001">
    <property type="protein sequence ID" value="REJ44109.1"/>
    <property type="molecule type" value="Genomic_DNA"/>
</dbReference>
<gene>
    <name evidence="2" type="ORF">DWQ54_00705</name>
</gene>
<proteinExistence type="predicted"/>
<evidence type="ECO:0000313" key="2">
    <source>
        <dbReference type="EMBL" id="REJ44109.1"/>
    </source>
</evidence>
<reference evidence="2 3" key="1">
    <citation type="submission" date="2017-10" db="EMBL/GenBank/DDBJ databases">
        <title>A large-scale comparative metagenomic study reveals the eutrophication-driven functional interactions in six Microcystis-epibionts communities.</title>
        <authorList>
            <person name="Li Q."/>
            <person name="Lin F."/>
        </authorList>
    </citation>
    <scope>NUCLEOTIDE SEQUENCE [LARGE SCALE GENOMIC DNA]</scope>
    <source>
        <strain evidence="2">TF09</strain>
    </source>
</reference>
<dbReference type="SUPFAM" id="SSF52980">
    <property type="entry name" value="Restriction endonuclease-like"/>
    <property type="match status" value="1"/>
</dbReference>
<evidence type="ECO:0000313" key="3">
    <source>
        <dbReference type="Proteomes" id="UP000256873"/>
    </source>
</evidence>
<dbReference type="Proteomes" id="UP000256873">
    <property type="component" value="Unassembled WGS sequence"/>
</dbReference>
<keyword evidence="2" id="KW-0540">Nuclease</keyword>
<dbReference type="InterPro" id="IPR011335">
    <property type="entry name" value="Restrct_endonuc-II-like"/>
</dbReference>
<accession>A0A3E0L9C0</accession>
<dbReference type="InterPro" id="IPR012296">
    <property type="entry name" value="Nuclease_put_TT1808"/>
</dbReference>
<organism evidence="2 3">
    <name type="scientific">Microcystis flos-aquae TF09</name>
    <dbReference type="NCBI Taxonomy" id="2060473"/>
    <lineage>
        <taxon>Bacteria</taxon>
        <taxon>Bacillati</taxon>
        <taxon>Cyanobacteriota</taxon>
        <taxon>Cyanophyceae</taxon>
        <taxon>Oscillatoriophycideae</taxon>
        <taxon>Chroococcales</taxon>
        <taxon>Microcystaceae</taxon>
        <taxon>Microcystis</taxon>
    </lineage>
</organism>
<name>A0A3E0L9C0_9CHRO</name>
<protein>
    <submittedName>
        <fullName evidence="2">Uma2 family endonuclease</fullName>
    </submittedName>
</protein>
<dbReference type="InterPro" id="IPR008538">
    <property type="entry name" value="Uma2"/>
</dbReference>
<evidence type="ECO:0000259" key="1">
    <source>
        <dbReference type="Pfam" id="PF05685"/>
    </source>
</evidence>